<evidence type="ECO:0000313" key="3">
    <source>
        <dbReference type="Proteomes" id="UP001597108"/>
    </source>
</evidence>
<accession>A0ABW3IRH4</accession>
<feature type="chain" id="PRO_5047501797" description="AAA+ family ATPase" evidence="1">
    <location>
        <begin position="23"/>
        <end position="124"/>
    </location>
</feature>
<keyword evidence="3" id="KW-1185">Reference proteome</keyword>
<comment type="caution">
    <text evidence="2">The sequence shown here is derived from an EMBL/GenBank/DDBJ whole genome shotgun (WGS) entry which is preliminary data.</text>
</comment>
<evidence type="ECO:0008006" key="4">
    <source>
        <dbReference type="Google" id="ProtNLM"/>
    </source>
</evidence>
<feature type="signal peptide" evidence="1">
    <location>
        <begin position="1"/>
        <end position="22"/>
    </location>
</feature>
<protein>
    <recommendedName>
        <fullName evidence="4">AAA+ family ATPase</fullName>
    </recommendedName>
</protein>
<organism evidence="2 3">
    <name type="scientific">Tropicimonas aquimaris</name>
    <dbReference type="NCBI Taxonomy" id="914152"/>
    <lineage>
        <taxon>Bacteria</taxon>
        <taxon>Pseudomonadati</taxon>
        <taxon>Pseudomonadota</taxon>
        <taxon>Alphaproteobacteria</taxon>
        <taxon>Rhodobacterales</taxon>
        <taxon>Roseobacteraceae</taxon>
        <taxon>Tropicimonas</taxon>
    </lineage>
</organism>
<proteinExistence type="predicted"/>
<keyword evidence="1" id="KW-0732">Signal</keyword>
<name>A0ABW3IRH4_9RHOB</name>
<evidence type="ECO:0000256" key="1">
    <source>
        <dbReference type="SAM" id="SignalP"/>
    </source>
</evidence>
<dbReference type="EMBL" id="JBHTJT010000012">
    <property type="protein sequence ID" value="MFD0980180.1"/>
    <property type="molecule type" value="Genomic_DNA"/>
</dbReference>
<dbReference type="Proteomes" id="UP001597108">
    <property type="component" value="Unassembled WGS sequence"/>
</dbReference>
<gene>
    <name evidence="2" type="ORF">ACFQ2S_11020</name>
</gene>
<evidence type="ECO:0000313" key="2">
    <source>
        <dbReference type="EMBL" id="MFD0980180.1"/>
    </source>
</evidence>
<sequence>MIRICRLALVLSLSLAPFGATAQDAPAEDGEFKEGFSLIEEGAKLLLRGLTDEIEPLMEDLATEMEPKLRAFAEDFMPMLDEFSDLIGDLDMYHPPEKLPNGDIILRRKTPLEVPPAEDVEVDI</sequence>
<dbReference type="RefSeq" id="WP_386074505.1">
    <property type="nucleotide sequence ID" value="NZ_JBHTJT010000012.1"/>
</dbReference>
<reference evidence="3" key="1">
    <citation type="journal article" date="2019" name="Int. J. Syst. Evol. Microbiol.">
        <title>The Global Catalogue of Microorganisms (GCM) 10K type strain sequencing project: providing services to taxonomists for standard genome sequencing and annotation.</title>
        <authorList>
            <consortium name="The Broad Institute Genomics Platform"/>
            <consortium name="The Broad Institute Genome Sequencing Center for Infectious Disease"/>
            <person name="Wu L."/>
            <person name="Ma J."/>
        </authorList>
    </citation>
    <scope>NUCLEOTIDE SEQUENCE [LARGE SCALE GENOMIC DNA]</scope>
    <source>
        <strain evidence="3">CCUG 60524</strain>
    </source>
</reference>